<feature type="region of interest" description="Disordered" evidence="1">
    <location>
        <begin position="261"/>
        <end position="286"/>
    </location>
</feature>
<dbReference type="AlphaFoldDB" id="A0A8H3G3N1"/>
<evidence type="ECO:0000313" key="3">
    <source>
        <dbReference type="Proteomes" id="UP000664521"/>
    </source>
</evidence>
<proteinExistence type="predicted"/>
<gene>
    <name evidence="2" type="ORF">HETSPECPRED_010013</name>
</gene>
<dbReference type="Proteomes" id="UP000664521">
    <property type="component" value="Unassembled WGS sequence"/>
</dbReference>
<dbReference type="EMBL" id="CAJPDS010000088">
    <property type="protein sequence ID" value="CAF9936102.1"/>
    <property type="molecule type" value="Genomic_DNA"/>
</dbReference>
<reference evidence="2" key="1">
    <citation type="submission" date="2021-03" db="EMBL/GenBank/DDBJ databases">
        <authorList>
            <person name="Tagirdzhanova G."/>
        </authorList>
    </citation>
    <scope>NUCLEOTIDE SEQUENCE</scope>
</reference>
<comment type="caution">
    <text evidence="2">The sequence shown here is derived from an EMBL/GenBank/DDBJ whole genome shotgun (WGS) entry which is preliminary data.</text>
</comment>
<name>A0A8H3G3N1_9LECA</name>
<sequence length="286" mass="32868">MNTIGEQDIFIRLPLAVRIRVYRYLLIGAHTLVTNSWKRVHETYPRDTELRDQSDNSHIEDYKWPTSLDNTILRTSRQTHAEASAILFRESAFQVTYHISDLNRGLEDLDIGDLEANLHRILHLTINIVEADDEPEDQPALQLEGSHSQLEEIADKETKKTEKKTRGIALLFERYAARCTALRRLTVCFEFEEARRRPRDPQSRWRPMLELVLRNEAILRALASLAVRDQVVIKTNVKTEPFYTKEINGFVSLIAGLKGWESKSESSGGLDTEEGPIDKTESVKTL</sequence>
<organism evidence="2 3">
    <name type="scientific">Heterodermia speciosa</name>
    <dbReference type="NCBI Taxonomy" id="116794"/>
    <lineage>
        <taxon>Eukaryota</taxon>
        <taxon>Fungi</taxon>
        <taxon>Dikarya</taxon>
        <taxon>Ascomycota</taxon>
        <taxon>Pezizomycotina</taxon>
        <taxon>Lecanoromycetes</taxon>
        <taxon>OSLEUM clade</taxon>
        <taxon>Lecanoromycetidae</taxon>
        <taxon>Caliciales</taxon>
        <taxon>Physciaceae</taxon>
        <taxon>Heterodermia</taxon>
    </lineage>
</organism>
<dbReference type="InterPro" id="IPR038883">
    <property type="entry name" value="AN11006-like"/>
</dbReference>
<feature type="compositionally biased region" description="Basic and acidic residues" evidence="1">
    <location>
        <begin position="276"/>
        <end position="286"/>
    </location>
</feature>
<dbReference type="PANTHER" id="PTHR42085">
    <property type="entry name" value="F-BOX DOMAIN-CONTAINING PROTEIN"/>
    <property type="match status" value="1"/>
</dbReference>
<evidence type="ECO:0000256" key="1">
    <source>
        <dbReference type="SAM" id="MobiDB-lite"/>
    </source>
</evidence>
<keyword evidence="3" id="KW-1185">Reference proteome</keyword>
<dbReference type="PANTHER" id="PTHR42085:SF2">
    <property type="entry name" value="F-BOX DOMAIN-CONTAINING PROTEIN"/>
    <property type="match status" value="1"/>
</dbReference>
<evidence type="ECO:0000313" key="2">
    <source>
        <dbReference type="EMBL" id="CAF9936102.1"/>
    </source>
</evidence>
<accession>A0A8H3G3N1</accession>
<protein>
    <submittedName>
        <fullName evidence="2">Uncharacterized protein</fullName>
    </submittedName>
</protein>